<keyword evidence="1" id="KW-0677">Repeat</keyword>
<dbReference type="Pfam" id="PF12796">
    <property type="entry name" value="Ank_2"/>
    <property type="match status" value="1"/>
</dbReference>
<dbReference type="OrthoDB" id="70519at2759"/>
<dbReference type="PANTHER" id="PTHR24173">
    <property type="entry name" value="ANKYRIN REPEAT CONTAINING"/>
    <property type="match status" value="1"/>
</dbReference>
<name>A0A6J8A744_MYTCO</name>
<evidence type="ECO:0000313" key="5">
    <source>
        <dbReference type="EMBL" id="CAC5363357.1"/>
    </source>
</evidence>
<evidence type="ECO:0000313" key="6">
    <source>
        <dbReference type="Proteomes" id="UP000507470"/>
    </source>
</evidence>
<feature type="repeat" description="ANK" evidence="3">
    <location>
        <begin position="3"/>
        <end position="35"/>
    </location>
</feature>
<dbReference type="PROSITE" id="PS50088">
    <property type="entry name" value="ANK_REPEAT"/>
    <property type="match status" value="4"/>
</dbReference>
<feature type="repeat" description="ANK" evidence="3">
    <location>
        <begin position="36"/>
        <end position="68"/>
    </location>
</feature>
<dbReference type="InterPro" id="IPR002110">
    <property type="entry name" value="Ankyrin_rpt"/>
</dbReference>
<dbReference type="Proteomes" id="UP000507470">
    <property type="component" value="Unassembled WGS sequence"/>
</dbReference>
<proteinExistence type="predicted"/>
<dbReference type="PANTHER" id="PTHR24173:SF74">
    <property type="entry name" value="ANKYRIN REPEAT DOMAIN-CONTAINING PROTEIN 16"/>
    <property type="match status" value="1"/>
</dbReference>
<dbReference type="PROSITE" id="PS50297">
    <property type="entry name" value="ANK_REP_REGION"/>
    <property type="match status" value="3"/>
</dbReference>
<keyword evidence="2 3" id="KW-0040">ANK repeat</keyword>
<gene>
    <name evidence="5" type="ORF">MCOR_4808</name>
</gene>
<dbReference type="Pfam" id="PF00023">
    <property type="entry name" value="Ank"/>
    <property type="match status" value="1"/>
</dbReference>
<reference evidence="5 6" key="1">
    <citation type="submission" date="2020-06" db="EMBL/GenBank/DDBJ databases">
        <authorList>
            <person name="Li R."/>
            <person name="Bekaert M."/>
        </authorList>
    </citation>
    <scope>NUCLEOTIDE SEQUENCE [LARGE SCALE GENOMIC DNA]</scope>
    <source>
        <strain evidence="6">wild</strain>
    </source>
</reference>
<dbReference type="SMART" id="SM00248">
    <property type="entry name" value="ANK"/>
    <property type="match status" value="5"/>
</dbReference>
<dbReference type="EMBL" id="CACVKT020000843">
    <property type="protein sequence ID" value="CAC5363357.1"/>
    <property type="molecule type" value="Genomic_DNA"/>
</dbReference>
<feature type="repeat" description="ANK" evidence="3">
    <location>
        <begin position="102"/>
        <end position="126"/>
    </location>
</feature>
<protein>
    <submittedName>
        <fullName evidence="5">Uncharacterized protein</fullName>
    </submittedName>
</protein>
<organism evidence="5 6">
    <name type="scientific">Mytilus coruscus</name>
    <name type="common">Sea mussel</name>
    <dbReference type="NCBI Taxonomy" id="42192"/>
    <lineage>
        <taxon>Eukaryota</taxon>
        <taxon>Metazoa</taxon>
        <taxon>Spiralia</taxon>
        <taxon>Lophotrochozoa</taxon>
        <taxon>Mollusca</taxon>
        <taxon>Bivalvia</taxon>
        <taxon>Autobranchia</taxon>
        <taxon>Pteriomorphia</taxon>
        <taxon>Mytilida</taxon>
        <taxon>Mytiloidea</taxon>
        <taxon>Mytilidae</taxon>
        <taxon>Mytilinae</taxon>
        <taxon>Mytilus</taxon>
    </lineage>
</organism>
<evidence type="ECO:0000256" key="3">
    <source>
        <dbReference type="PROSITE-ProRule" id="PRU00023"/>
    </source>
</evidence>
<evidence type="ECO:0000256" key="2">
    <source>
        <dbReference type="ARBA" id="ARBA00023043"/>
    </source>
</evidence>
<feature type="compositionally biased region" description="Polar residues" evidence="4">
    <location>
        <begin position="302"/>
        <end position="317"/>
    </location>
</feature>
<feature type="repeat" description="ANK" evidence="3">
    <location>
        <begin position="69"/>
        <end position="101"/>
    </location>
</feature>
<feature type="compositionally biased region" description="Polar residues" evidence="4">
    <location>
        <begin position="283"/>
        <end position="293"/>
    </location>
</feature>
<dbReference type="SUPFAM" id="SSF48403">
    <property type="entry name" value="Ankyrin repeat"/>
    <property type="match status" value="1"/>
</dbReference>
<dbReference type="AlphaFoldDB" id="A0A6J8A744"/>
<sequence length="336" mass="37203">MENWNKKLHTAAKDGDIEALKLCLHNAADIDYQSVIGYTALMYAASRGHLGVSRLLLDNGCQIDATGVSGLTALMLALSQGHLAVSRLLLDNGCKKETTNSDGRTVLHVAAQYGHLQITRCLVEQGGISPLVKTHEDETPYDLAAAGKRGRYKEVMKYLQEMSNPILTKLRQLNRNDFQDLVALGTFASYENRVYLAGPCNIGKSSLASILIGEAIPKTWFSTDGLIIHFGRNGIDLQHRKMIPLKKSSGDVLMKLLLGNPELKEQQRLANESTRKQRLNPLNMDQCSSNQQRPKTKAKSRLTLSVGHQPNPDTLRFSGTTNSYCPFHSKRLIGEY</sequence>
<dbReference type="InterPro" id="IPR036770">
    <property type="entry name" value="Ankyrin_rpt-contain_sf"/>
</dbReference>
<feature type="region of interest" description="Disordered" evidence="4">
    <location>
        <begin position="272"/>
        <end position="317"/>
    </location>
</feature>
<accession>A0A6J8A744</accession>
<evidence type="ECO:0000256" key="1">
    <source>
        <dbReference type="ARBA" id="ARBA00022737"/>
    </source>
</evidence>
<evidence type="ECO:0000256" key="4">
    <source>
        <dbReference type="SAM" id="MobiDB-lite"/>
    </source>
</evidence>
<keyword evidence="6" id="KW-1185">Reference proteome</keyword>
<dbReference type="Gene3D" id="1.25.40.20">
    <property type="entry name" value="Ankyrin repeat-containing domain"/>
    <property type="match status" value="2"/>
</dbReference>